<evidence type="ECO:0000256" key="3">
    <source>
        <dbReference type="ARBA" id="ARBA00022839"/>
    </source>
</evidence>
<proteinExistence type="predicted"/>
<dbReference type="SMART" id="SM00479">
    <property type="entry name" value="EXOIII"/>
    <property type="match status" value="1"/>
</dbReference>
<dbReference type="InterPro" id="IPR006054">
    <property type="entry name" value="DnaQ"/>
</dbReference>
<dbReference type="PANTHER" id="PTHR30231">
    <property type="entry name" value="DNA POLYMERASE III SUBUNIT EPSILON"/>
    <property type="match status" value="1"/>
</dbReference>
<protein>
    <recommendedName>
        <fullName evidence="4">Exonuclease domain-containing protein</fullName>
    </recommendedName>
</protein>
<dbReference type="InterPro" id="IPR013520">
    <property type="entry name" value="Ribonucl_H"/>
</dbReference>
<dbReference type="GO" id="GO:0005829">
    <property type="term" value="C:cytosol"/>
    <property type="evidence" value="ECO:0007669"/>
    <property type="project" value="TreeGrafter"/>
</dbReference>
<dbReference type="CDD" id="cd06127">
    <property type="entry name" value="DEDDh"/>
    <property type="match status" value="1"/>
</dbReference>
<keyword evidence="2" id="KW-0378">Hydrolase</keyword>
<dbReference type="Pfam" id="PF00929">
    <property type="entry name" value="RNase_T"/>
    <property type="match status" value="1"/>
</dbReference>
<dbReference type="NCBIfam" id="TIGR00573">
    <property type="entry name" value="dnaq"/>
    <property type="match status" value="1"/>
</dbReference>
<keyword evidence="3" id="KW-0269">Exonuclease</keyword>
<sequence length="215" mass="24606">MTIEHLKRTNLSSLKFAVVDVETTGMNSRYNRVTDIGIVIVSKGKVGKTWTTLVNPKQEIDPWVAKYTHISQKMVDKEKPFSHYSQTVAGLLRETIFVAHNVDFDYGFIKSELKNSDIAIECPKLCTVKLARKLLPQMQNVHLDALSTFYGIKISRRHRALPDALATAEILLKFISLAGERYKAETFFELERLQHIHIPRPNNDEPISFTYPLFS</sequence>
<dbReference type="Gene3D" id="1.20.5.140">
    <property type="match status" value="1"/>
</dbReference>
<name>A0A1F4W2R4_UNCKA</name>
<evidence type="ECO:0000259" key="4">
    <source>
        <dbReference type="SMART" id="SM00479"/>
    </source>
</evidence>
<dbReference type="EMBL" id="MEVT01000005">
    <property type="protein sequence ID" value="OGC63645.1"/>
    <property type="molecule type" value="Genomic_DNA"/>
</dbReference>
<dbReference type="GO" id="GO:0008408">
    <property type="term" value="F:3'-5' exonuclease activity"/>
    <property type="evidence" value="ECO:0007669"/>
    <property type="project" value="TreeGrafter"/>
</dbReference>
<dbReference type="InterPro" id="IPR036397">
    <property type="entry name" value="RNaseH_sf"/>
</dbReference>
<reference evidence="5 6" key="1">
    <citation type="journal article" date="2016" name="Nat. Commun.">
        <title>Thousands of microbial genomes shed light on interconnected biogeochemical processes in an aquifer system.</title>
        <authorList>
            <person name="Anantharaman K."/>
            <person name="Brown C.T."/>
            <person name="Hug L.A."/>
            <person name="Sharon I."/>
            <person name="Castelle C.J."/>
            <person name="Probst A.J."/>
            <person name="Thomas B.C."/>
            <person name="Singh A."/>
            <person name="Wilkins M.J."/>
            <person name="Karaoz U."/>
            <person name="Brodie E.L."/>
            <person name="Williams K.H."/>
            <person name="Hubbard S.S."/>
            <person name="Banfield J.F."/>
        </authorList>
    </citation>
    <scope>NUCLEOTIDE SEQUENCE [LARGE SCALE GENOMIC DNA]</scope>
</reference>
<organism evidence="5 6">
    <name type="scientific">candidate division WWE3 bacterium RIFOXYA2_FULL_46_9</name>
    <dbReference type="NCBI Taxonomy" id="1802636"/>
    <lineage>
        <taxon>Bacteria</taxon>
        <taxon>Katanobacteria</taxon>
    </lineage>
</organism>
<dbReference type="FunFam" id="3.30.420.10:FF:000045">
    <property type="entry name" value="3'-5' exonuclease DinG"/>
    <property type="match status" value="1"/>
</dbReference>
<evidence type="ECO:0000313" key="5">
    <source>
        <dbReference type="EMBL" id="OGC63645.1"/>
    </source>
</evidence>
<accession>A0A1F4W2R4</accession>
<evidence type="ECO:0000256" key="2">
    <source>
        <dbReference type="ARBA" id="ARBA00022801"/>
    </source>
</evidence>
<dbReference type="GO" id="GO:0003887">
    <property type="term" value="F:DNA-directed DNA polymerase activity"/>
    <property type="evidence" value="ECO:0007669"/>
    <property type="project" value="InterPro"/>
</dbReference>
<evidence type="ECO:0000256" key="1">
    <source>
        <dbReference type="ARBA" id="ARBA00022722"/>
    </source>
</evidence>
<feature type="domain" description="Exonuclease" evidence="4">
    <location>
        <begin position="15"/>
        <end position="180"/>
    </location>
</feature>
<dbReference type="Gene3D" id="3.30.420.10">
    <property type="entry name" value="Ribonuclease H-like superfamily/Ribonuclease H"/>
    <property type="match status" value="1"/>
</dbReference>
<dbReference type="SUPFAM" id="SSF53098">
    <property type="entry name" value="Ribonuclease H-like"/>
    <property type="match status" value="1"/>
</dbReference>
<comment type="caution">
    <text evidence="5">The sequence shown here is derived from an EMBL/GenBank/DDBJ whole genome shotgun (WGS) entry which is preliminary data.</text>
</comment>
<evidence type="ECO:0000313" key="6">
    <source>
        <dbReference type="Proteomes" id="UP000176614"/>
    </source>
</evidence>
<dbReference type="InterPro" id="IPR012337">
    <property type="entry name" value="RNaseH-like_sf"/>
</dbReference>
<dbReference type="PANTHER" id="PTHR30231:SF4">
    <property type="entry name" value="PROTEIN NEN2"/>
    <property type="match status" value="1"/>
</dbReference>
<keyword evidence="1" id="KW-0540">Nuclease</keyword>
<dbReference type="GO" id="GO:0003677">
    <property type="term" value="F:DNA binding"/>
    <property type="evidence" value="ECO:0007669"/>
    <property type="project" value="InterPro"/>
</dbReference>
<dbReference type="AlphaFoldDB" id="A0A1F4W2R4"/>
<dbReference type="Proteomes" id="UP000176614">
    <property type="component" value="Unassembled WGS sequence"/>
</dbReference>
<dbReference type="GO" id="GO:0006260">
    <property type="term" value="P:DNA replication"/>
    <property type="evidence" value="ECO:0007669"/>
    <property type="project" value="InterPro"/>
</dbReference>
<gene>
    <name evidence="5" type="ORF">A2264_04750</name>
</gene>